<comment type="function">
    <text evidence="10">Specifically catalyzes the dephosphorylation of 2-phosphoglycolate. Is involved in the dissimilation of the intracellular 2-phosphoglycolate formed during the DNA repair of 3'-phosphoglycolate ends, a major class of DNA lesions induced by oxidative stress.</text>
</comment>
<dbReference type="PANTHER" id="PTHR43434:SF1">
    <property type="entry name" value="PHOSPHOGLYCOLATE PHOSPHATASE"/>
    <property type="match status" value="1"/>
</dbReference>
<evidence type="ECO:0000256" key="8">
    <source>
        <dbReference type="ARBA" id="ARBA00022842"/>
    </source>
</evidence>
<dbReference type="Gene3D" id="1.10.150.240">
    <property type="entry name" value="Putative phosphatase, domain 2"/>
    <property type="match status" value="1"/>
</dbReference>
<dbReference type="PANTHER" id="PTHR43434">
    <property type="entry name" value="PHOSPHOGLYCOLATE PHOSPHATASE"/>
    <property type="match status" value="1"/>
</dbReference>
<proteinExistence type="inferred from homology"/>
<dbReference type="RefSeq" id="WP_101751575.1">
    <property type="nucleotide sequence ID" value="NZ_CP025430.1"/>
</dbReference>
<protein>
    <recommendedName>
        <fullName evidence="5 10">Phosphoglycolate phosphatase</fullName>
        <shortName evidence="10">PGP</shortName>
        <shortName evidence="10">PGPase</shortName>
        <ecNumber evidence="5 10">3.1.3.18</ecNumber>
    </recommendedName>
</protein>
<evidence type="ECO:0000256" key="6">
    <source>
        <dbReference type="ARBA" id="ARBA00022723"/>
    </source>
</evidence>
<keyword evidence="6 10" id="KW-0479">Metal-binding</keyword>
<dbReference type="SFLD" id="SFLDS00003">
    <property type="entry name" value="Haloacid_Dehalogenase"/>
    <property type="match status" value="1"/>
</dbReference>
<dbReference type="Proteomes" id="UP000234530">
    <property type="component" value="Chromosome"/>
</dbReference>
<keyword evidence="7 10" id="KW-0378">Hydrolase</keyword>
<keyword evidence="8 10" id="KW-0460">Magnesium</keyword>
<dbReference type="GO" id="GO:0005829">
    <property type="term" value="C:cytosol"/>
    <property type="evidence" value="ECO:0007669"/>
    <property type="project" value="TreeGrafter"/>
</dbReference>
<dbReference type="EC" id="3.1.3.18" evidence="5 10"/>
<evidence type="ECO:0000256" key="9">
    <source>
        <dbReference type="ARBA" id="ARBA00023277"/>
    </source>
</evidence>
<feature type="binding site" evidence="10">
    <location>
        <position position="15"/>
    </location>
    <ligand>
        <name>Mg(2+)</name>
        <dbReference type="ChEBI" id="CHEBI:18420"/>
    </ligand>
</feature>
<dbReference type="Pfam" id="PF13419">
    <property type="entry name" value="HAD_2"/>
    <property type="match status" value="1"/>
</dbReference>
<evidence type="ECO:0000256" key="7">
    <source>
        <dbReference type="ARBA" id="ARBA00022801"/>
    </source>
</evidence>
<dbReference type="InterPro" id="IPR050155">
    <property type="entry name" value="HAD-like_hydrolase_sf"/>
</dbReference>
<dbReference type="OrthoDB" id="9793014at2"/>
<dbReference type="InterPro" id="IPR023198">
    <property type="entry name" value="PGP-like_dom2"/>
</dbReference>
<evidence type="ECO:0000256" key="1">
    <source>
        <dbReference type="ARBA" id="ARBA00000830"/>
    </source>
</evidence>
<dbReference type="NCBIfam" id="TIGR01449">
    <property type="entry name" value="PGP_bact"/>
    <property type="match status" value="1"/>
</dbReference>
<dbReference type="Gene3D" id="3.40.50.1000">
    <property type="entry name" value="HAD superfamily/HAD-like"/>
    <property type="match status" value="1"/>
</dbReference>
<dbReference type="SFLD" id="SFLDG01129">
    <property type="entry name" value="C1.5:_HAD__Beta-PGM__Phosphata"/>
    <property type="match status" value="1"/>
</dbReference>
<accession>A0A2H5EW72</accession>
<evidence type="ECO:0000256" key="5">
    <source>
        <dbReference type="ARBA" id="ARBA00013078"/>
    </source>
</evidence>
<feature type="binding site" evidence="10">
    <location>
        <position position="13"/>
    </location>
    <ligand>
        <name>Mg(2+)</name>
        <dbReference type="ChEBI" id="CHEBI:18420"/>
    </ligand>
</feature>
<keyword evidence="9 10" id="KW-0119">Carbohydrate metabolism</keyword>
<dbReference type="GO" id="GO:0046295">
    <property type="term" value="P:glycolate biosynthetic process"/>
    <property type="evidence" value="ECO:0007669"/>
    <property type="project" value="UniProtKB-UniRule"/>
</dbReference>
<dbReference type="SUPFAM" id="SSF56784">
    <property type="entry name" value="HAD-like"/>
    <property type="match status" value="1"/>
</dbReference>
<evidence type="ECO:0000256" key="4">
    <source>
        <dbReference type="ARBA" id="ARBA00006171"/>
    </source>
</evidence>
<comment type="catalytic activity">
    <reaction evidence="1 10">
        <text>2-phosphoglycolate + H2O = glycolate + phosphate</text>
        <dbReference type="Rhea" id="RHEA:14369"/>
        <dbReference type="ChEBI" id="CHEBI:15377"/>
        <dbReference type="ChEBI" id="CHEBI:29805"/>
        <dbReference type="ChEBI" id="CHEBI:43474"/>
        <dbReference type="ChEBI" id="CHEBI:58033"/>
        <dbReference type="EC" id="3.1.3.18"/>
    </reaction>
</comment>
<reference evidence="11 12" key="1">
    <citation type="journal article" date="2013" name="Antonie Van Leeuwenhoek">
        <title>Paracoccus zhejiangensis sp. nov., isolated from activated sludge in wastewater-treatment system.</title>
        <authorList>
            <person name="Wu Z.G."/>
            <person name="Zhang D.F."/>
            <person name="Liu Y.L."/>
            <person name="Wang F."/>
            <person name="Jiang X."/>
            <person name="Li C."/>
            <person name="Li S.P."/>
            <person name="Hong Q."/>
            <person name="Li W.J."/>
        </authorList>
    </citation>
    <scope>NUCLEOTIDE SEQUENCE [LARGE SCALE GENOMIC DNA]</scope>
    <source>
        <strain evidence="11 12">J6</strain>
    </source>
</reference>
<feature type="binding site" evidence="10">
    <location>
        <position position="174"/>
    </location>
    <ligand>
        <name>Mg(2+)</name>
        <dbReference type="ChEBI" id="CHEBI:18420"/>
    </ligand>
</feature>
<sequence>MTVCYAPCPVVFDLDGTLIDSAPDIHAAVNAVLREVDVPPLTLDQVRGFIGGGVEVLWHRIIVATHLPETEQRPLMAAFMARYSRSTALTRLYPGVLEALGVLADRGHPLGLCTNKPMQPTRAVLAHFGIEDLFGTIIAGDSLPERKPHPAPLRAALAALGAEPDAPKGIFVGDSEIDAETAEAVPVPLMLFTQGYRKTPVEQLPHFAAFDHFDALPALVEQAVTQ</sequence>
<dbReference type="KEGG" id="pzh:CX676_04600"/>
<dbReference type="GO" id="GO:0046872">
    <property type="term" value="F:metal ion binding"/>
    <property type="evidence" value="ECO:0007669"/>
    <property type="project" value="UniProtKB-KW"/>
</dbReference>
<name>A0A2H5EW72_9RHOB</name>
<evidence type="ECO:0000256" key="2">
    <source>
        <dbReference type="ARBA" id="ARBA00001946"/>
    </source>
</evidence>
<dbReference type="NCBIfam" id="TIGR01549">
    <property type="entry name" value="HAD-SF-IA-v1"/>
    <property type="match status" value="1"/>
</dbReference>
<gene>
    <name evidence="11" type="primary">gph</name>
    <name evidence="11" type="ORF">CX676_04600</name>
</gene>
<dbReference type="InterPro" id="IPR041492">
    <property type="entry name" value="HAD_2"/>
</dbReference>
<dbReference type="InterPro" id="IPR036412">
    <property type="entry name" value="HAD-like_sf"/>
</dbReference>
<keyword evidence="12" id="KW-1185">Reference proteome</keyword>
<dbReference type="HAMAP" id="MF_00495">
    <property type="entry name" value="GPH_hydrolase_bact"/>
    <property type="match status" value="1"/>
</dbReference>
<evidence type="ECO:0000313" key="11">
    <source>
        <dbReference type="EMBL" id="AUH63533.1"/>
    </source>
</evidence>
<evidence type="ECO:0000256" key="10">
    <source>
        <dbReference type="HAMAP-Rule" id="MF_00495"/>
    </source>
</evidence>
<dbReference type="AlphaFoldDB" id="A0A2H5EW72"/>
<comment type="pathway">
    <text evidence="3 10">Organic acid metabolism; glycolate biosynthesis; glycolate from 2-phosphoglycolate: step 1/1.</text>
</comment>
<dbReference type="GO" id="GO:0008967">
    <property type="term" value="F:phosphoglycolate phosphatase activity"/>
    <property type="evidence" value="ECO:0007669"/>
    <property type="project" value="UniProtKB-UniRule"/>
</dbReference>
<dbReference type="InterPro" id="IPR023214">
    <property type="entry name" value="HAD_sf"/>
</dbReference>
<feature type="active site" description="Nucleophile" evidence="10">
    <location>
        <position position="13"/>
    </location>
</feature>
<organism evidence="11 12">
    <name type="scientific">Paracoccus zhejiangensis</name>
    <dbReference type="NCBI Taxonomy" id="1077935"/>
    <lineage>
        <taxon>Bacteria</taxon>
        <taxon>Pseudomonadati</taxon>
        <taxon>Pseudomonadota</taxon>
        <taxon>Alphaproteobacteria</taxon>
        <taxon>Rhodobacterales</taxon>
        <taxon>Paracoccaceae</taxon>
        <taxon>Paracoccus</taxon>
    </lineage>
</organism>
<evidence type="ECO:0000313" key="12">
    <source>
        <dbReference type="Proteomes" id="UP000234530"/>
    </source>
</evidence>
<dbReference type="UniPathway" id="UPA00865">
    <property type="reaction ID" value="UER00834"/>
</dbReference>
<dbReference type="EMBL" id="CP025430">
    <property type="protein sequence ID" value="AUH63533.1"/>
    <property type="molecule type" value="Genomic_DNA"/>
</dbReference>
<dbReference type="GO" id="GO:0005975">
    <property type="term" value="P:carbohydrate metabolic process"/>
    <property type="evidence" value="ECO:0007669"/>
    <property type="project" value="InterPro"/>
</dbReference>
<comment type="similarity">
    <text evidence="4 10">Belongs to the HAD-like hydrolase superfamily. CbbY/CbbZ/Gph/YieH family.</text>
</comment>
<dbReference type="GO" id="GO:0006281">
    <property type="term" value="P:DNA repair"/>
    <property type="evidence" value="ECO:0007669"/>
    <property type="project" value="TreeGrafter"/>
</dbReference>
<comment type="cofactor">
    <cofactor evidence="2 10">
        <name>Mg(2+)</name>
        <dbReference type="ChEBI" id="CHEBI:18420"/>
    </cofactor>
</comment>
<dbReference type="InterPro" id="IPR037512">
    <property type="entry name" value="PGPase_prok"/>
</dbReference>
<dbReference type="InterPro" id="IPR006439">
    <property type="entry name" value="HAD-SF_hydro_IA"/>
</dbReference>
<evidence type="ECO:0000256" key="3">
    <source>
        <dbReference type="ARBA" id="ARBA00004818"/>
    </source>
</evidence>